<feature type="region of interest" description="Disordered" evidence="2">
    <location>
        <begin position="415"/>
        <end position="625"/>
    </location>
</feature>
<dbReference type="AlphaFoldDB" id="A0A8H4PIP9"/>
<feature type="compositionally biased region" description="Basic and acidic residues" evidence="2">
    <location>
        <begin position="737"/>
        <end position="746"/>
    </location>
</feature>
<feature type="compositionally biased region" description="Basic residues" evidence="2">
    <location>
        <begin position="725"/>
        <end position="736"/>
    </location>
</feature>
<dbReference type="EMBL" id="JAADYS010001420">
    <property type="protein sequence ID" value="KAF4463127.1"/>
    <property type="molecule type" value="Genomic_DNA"/>
</dbReference>
<feature type="compositionally biased region" description="Polar residues" evidence="2">
    <location>
        <begin position="370"/>
        <end position="379"/>
    </location>
</feature>
<dbReference type="PROSITE" id="PS50157">
    <property type="entry name" value="ZINC_FINGER_C2H2_2"/>
    <property type="match status" value="1"/>
</dbReference>
<name>A0A8H4PIP9_9HYPO</name>
<feature type="region of interest" description="Disordered" evidence="2">
    <location>
        <begin position="656"/>
        <end position="692"/>
    </location>
</feature>
<reference evidence="4 5" key="1">
    <citation type="submission" date="2020-01" db="EMBL/GenBank/DDBJ databases">
        <title>Identification and distribution of gene clusters putatively required for synthesis of sphingolipid metabolism inhibitors in phylogenetically diverse species of the filamentous fungus Fusarium.</title>
        <authorList>
            <person name="Kim H.-S."/>
            <person name="Busman M."/>
            <person name="Brown D.W."/>
            <person name="Divon H."/>
            <person name="Uhlig S."/>
            <person name="Proctor R.H."/>
        </authorList>
    </citation>
    <scope>NUCLEOTIDE SEQUENCE [LARGE SCALE GENOMIC DNA]</scope>
    <source>
        <strain evidence="4 5">NRRL 20459</strain>
    </source>
</reference>
<feature type="region of interest" description="Disordered" evidence="2">
    <location>
        <begin position="364"/>
        <end position="397"/>
    </location>
</feature>
<evidence type="ECO:0000313" key="4">
    <source>
        <dbReference type="EMBL" id="KAF4463127.1"/>
    </source>
</evidence>
<feature type="compositionally biased region" description="Polar residues" evidence="2">
    <location>
        <begin position="388"/>
        <end position="397"/>
    </location>
</feature>
<gene>
    <name evidence="4" type="ORF">FALBO_10050</name>
</gene>
<comment type="caution">
    <text evidence="4">The sequence shown here is derived from an EMBL/GenBank/DDBJ whole genome shotgun (WGS) entry which is preliminary data.</text>
</comment>
<feature type="compositionally biased region" description="Basic and acidic residues" evidence="2">
    <location>
        <begin position="537"/>
        <end position="548"/>
    </location>
</feature>
<keyword evidence="5" id="KW-1185">Reference proteome</keyword>
<sequence length="810" mass="89100">MAPKTDFDHYAAQGPAAKRRRISKSPATRAEEPQSEAEDCIICAPTEPDDWPSVGIAENEQHQQNERPETQHSEKCISFEQVFQNGNAPVKTTIIQFPKGHGPWFILRCDQHGLNFRSHPLKGASAHLRSGKHGRLRYSSGIAVIKHFGVEVLGCNEELAEINNAAVTKADQSTIEPLAIRVNDNAKTRHLTPRKEKRRKLPSSNRSRESSAGGADDKTPSKLQNSDAILNPAPGWIYLAYWETVRAWYPALILPQSHDDFDDIGGPDTPEDLGLMERVPKCYVYDASTKGLKWKPGYEDGGPLVAKRQFPVLFFNGGKFPDRNTAAWVSARNLQAFNVFHATSGLVPHLKSAQNYVRRRLAAKERVSPAPSSDMTNEVLNKLPPPSSTAGSQSPAISTTEDIPILIDEPVIEPATDQGVDSAIEPGSELLSKPESITKPKPATEPEPPPVLEPVLEPTIEPATEPVTKPVSQATPEPTIEPVIVPAVESEEELEIESEDEPVTESASEPAIELPSPKRKSLTPSIQFDPTVSTPRLESRGEGSRDYLPELSSASGTAQPSSPRARSHTADLENILNPEPETNENEPIIVEDSPSKHSVEDETGRMHGEYPAIRSPEPTSSLTNAHSGSVKRALFNHMKADLYNLQIRSIGTSFPKAVYDPDTSQHHLPPPQPPNTRLPTPASVTSSPSFSFSSPVPAHPPVVHPPVPHPAASTDYMYGLLAPPGRKRGNNGRVRKRLPDTNDPRFGEMPYDVPTTVLNRVRKWLKTDERNPRVNAFRDNDGLYTCPWCRRRYARAGIFTDHLSSKHTSS</sequence>
<feature type="compositionally biased region" description="Acidic residues" evidence="2">
    <location>
        <begin position="489"/>
        <end position="503"/>
    </location>
</feature>
<keyword evidence="1" id="KW-0863">Zinc-finger</keyword>
<feature type="compositionally biased region" description="Polar residues" evidence="2">
    <location>
        <begin position="552"/>
        <end position="564"/>
    </location>
</feature>
<keyword evidence="1" id="KW-0862">Zinc</keyword>
<feature type="compositionally biased region" description="Basic residues" evidence="2">
    <location>
        <begin position="188"/>
        <end position="201"/>
    </location>
</feature>
<dbReference type="OrthoDB" id="4835412at2759"/>
<feature type="domain" description="C2H2-type" evidence="3">
    <location>
        <begin position="784"/>
        <end position="810"/>
    </location>
</feature>
<evidence type="ECO:0000313" key="5">
    <source>
        <dbReference type="Proteomes" id="UP000554235"/>
    </source>
</evidence>
<protein>
    <recommendedName>
        <fullName evidence="3">C2H2-type domain-containing protein</fullName>
    </recommendedName>
</protein>
<accession>A0A8H4PIP9</accession>
<organism evidence="4 5">
    <name type="scientific">Fusarium albosuccineum</name>
    <dbReference type="NCBI Taxonomy" id="1237068"/>
    <lineage>
        <taxon>Eukaryota</taxon>
        <taxon>Fungi</taxon>
        <taxon>Dikarya</taxon>
        <taxon>Ascomycota</taxon>
        <taxon>Pezizomycotina</taxon>
        <taxon>Sordariomycetes</taxon>
        <taxon>Hypocreomycetidae</taxon>
        <taxon>Hypocreales</taxon>
        <taxon>Nectriaceae</taxon>
        <taxon>Fusarium</taxon>
        <taxon>Fusarium decemcellulare species complex</taxon>
    </lineage>
</organism>
<evidence type="ECO:0000256" key="1">
    <source>
        <dbReference type="PROSITE-ProRule" id="PRU00042"/>
    </source>
</evidence>
<dbReference type="InterPro" id="IPR013087">
    <property type="entry name" value="Znf_C2H2_type"/>
</dbReference>
<feature type="compositionally biased region" description="Low complexity" evidence="2">
    <location>
        <begin position="677"/>
        <end position="692"/>
    </location>
</feature>
<feature type="region of interest" description="Disordered" evidence="2">
    <location>
        <begin position="723"/>
        <end position="751"/>
    </location>
</feature>
<dbReference type="Proteomes" id="UP000554235">
    <property type="component" value="Unassembled WGS sequence"/>
</dbReference>
<keyword evidence="1" id="KW-0479">Metal-binding</keyword>
<feature type="region of interest" description="Disordered" evidence="2">
    <location>
        <begin position="1"/>
        <end position="39"/>
    </location>
</feature>
<dbReference type="PROSITE" id="PS00028">
    <property type="entry name" value="ZINC_FINGER_C2H2_1"/>
    <property type="match status" value="1"/>
</dbReference>
<dbReference type="GO" id="GO:0008270">
    <property type="term" value="F:zinc ion binding"/>
    <property type="evidence" value="ECO:0007669"/>
    <property type="project" value="UniProtKB-KW"/>
</dbReference>
<proteinExistence type="predicted"/>
<evidence type="ECO:0000259" key="3">
    <source>
        <dbReference type="PROSITE" id="PS50157"/>
    </source>
</evidence>
<feature type="compositionally biased region" description="Basic and acidic residues" evidence="2">
    <location>
        <begin position="593"/>
        <end position="608"/>
    </location>
</feature>
<feature type="compositionally biased region" description="Low complexity" evidence="2">
    <location>
        <begin position="573"/>
        <end position="591"/>
    </location>
</feature>
<feature type="compositionally biased region" description="Low complexity" evidence="2">
    <location>
        <begin position="453"/>
        <end position="462"/>
    </location>
</feature>
<evidence type="ECO:0000256" key="2">
    <source>
        <dbReference type="SAM" id="MobiDB-lite"/>
    </source>
</evidence>
<feature type="region of interest" description="Disordered" evidence="2">
    <location>
        <begin position="181"/>
        <end position="226"/>
    </location>
</feature>
<feature type="compositionally biased region" description="Polar residues" evidence="2">
    <location>
        <begin position="522"/>
        <end position="536"/>
    </location>
</feature>